<dbReference type="PANTHER" id="PTHR14165">
    <property type="entry name" value="MAJOR VAULT PROTEIN"/>
    <property type="match status" value="1"/>
</dbReference>
<dbReference type="OMA" id="NAYHIQI"/>
<dbReference type="AlphaFoldDB" id="D2V5B9"/>
<evidence type="ECO:0000313" key="3">
    <source>
        <dbReference type="EMBL" id="EFC48084.1"/>
    </source>
</evidence>
<evidence type="ECO:0000313" key="4">
    <source>
        <dbReference type="Proteomes" id="UP000006671"/>
    </source>
</evidence>
<dbReference type="Gene3D" id="2.30.30.570">
    <property type="match status" value="2"/>
</dbReference>
<dbReference type="GeneID" id="8861485"/>
<dbReference type="eggNOG" id="ENOG502QPP0">
    <property type="taxonomic scope" value="Eukaryota"/>
</dbReference>
<protein>
    <recommendedName>
        <fullName evidence="1">Major vault protein</fullName>
    </recommendedName>
</protein>
<dbReference type="Gene3D" id="3.30.479.30">
    <property type="entry name" value="Band 7 domain"/>
    <property type="match status" value="1"/>
</dbReference>
<dbReference type="EMBL" id="GG738852">
    <property type="protein sequence ID" value="EFC48084.1"/>
    <property type="molecule type" value="Genomic_DNA"/>
</dbReference>
<dbReference type="InterPro" id="IPR043179">
    <property type="entry name" value="Vault_2_sf"/>
</dbReference>
<gene>
    <name evidence="3" type="ORF">NAEGRDRAFT_63766</name>
</gene>
<accession>D2V5B9</accession>
<dbReference type="KEGG" id="ngr:NAEGRDRAFT_63766"/>
<dbReference type="InterPro" id="IPR036013">
    <property type="entry name" value="Band_7/SPFH_dom_sf"/>
</dbReference>
<dbReference type="Gene3D" id="2.30.30.560">
    <property type="match status" value="1"/>
</dbReference>
<dbReference type="OrthoDB" id="6125719at2759"/>
<dbReference type="PANTHER" id="PTHR14165:SF3">
    <property type="entry name" value="MAJOR VAULT PROTEIN"/>
    <property type="match status" value="1"/>
</dbReference>
<dbReference type="GO" id="GO:0005737">
    <property type="term" value="C:cytoplasm"/>
    <property type="evidence" value="ECO:0007669"/>
    <property type="project" value="TreeGrafter"/>
</dbReference>
<dbReference type="Gene3D" id="2.30.30.620">
    <property type="match status" value="1"/>
</dbReference>
<organism evidence="4">
    <name type="scientific">Naegleria gruberi</name>
    <name type="common">Amoeba</name>
    <dbReference type="NCBI Taxonomy" id="5762"/>
    <lineage>
        <taxon>Eukaryota</taxon>
        <taxon>Discoba</taxon>
        <taxon>Heterolobosea</taxon>
        <taxon>Tetramitia</taxon>
        <taxon>Eutetramitia</taxon>
        <taxon>Vahlkampfiidae</taxon>
        <taxon>Naegleria</taxon>
    </lineage>
</organism>
<dbReference type="RefSeq" id="XP_002680828.1">
    <property type="nucleotide sequence ID" value="XM_002680782.1"/>
</dbReference>
<sequence length="559" mass="64007">MSQDSPVVLYADQYVHVINNETGSIELVEGPTRFYLQANKSIDKSLGIQTKIIVKERQYAVILNPYNQESKQTQFGMKEIRQGPSTFSLYPGESLLNSRVLDADILNKNEYIFLQALKDHYINNTSNNTSTGNSTGDKKLFKAGEMRRVIGPTIYYANTNEERIGDIQSAINVGENEAIYIRNVETSELKTVKGPTSYFLECNEELYYKKLTDREYDALELPNQSSFNAYHIQIQKNEIVCIIDHKKGIETFHEGPKSMILGSHEGLRTLSISGGNPKVENSCTIAIVNKGPDFMTDGFLVRTKDNAVLQMELTYKWQFLMSDKKVSDEEYDKVFSGDFIGYSCQSLRSRIRELASGHYFESFHKGAADILRNNLFKDYKVEFNDETSVQVHGRLFREFNFFVYAVDVKELRPVDKEIAQLLDSSIKSSMNIMCNKLQENAKNLAEKEEIQSQIEFAKLKKNLIQIKNSNMQKEKIEKSRIEGQAKIEREKAENDSISLLKKAKYDSELNQIKETMQLLDGDKGDLYIEYVKLMNATKNVRKATIVPQSTQLKLNVTQY</sequence>
<dbReference type="InterPro" id="IPR021870">
    <property type="entry name" value="MVP_shoulder"/>
</dbReference>
<dbReference type="Pfam" id="PF11978">
    <property type="entry name" value="MVP_shoulder"/>
    <property type="match status" value="1"/>
</dbReference>
<dbReference type="Proteomes" id="UP000006671">
    <property type="component" value="Unassembled WGS sequence"/>
</dbReference>
<feature type="domain" description="Major vault protein shoulder" evidence="2">
    <location>
        <begin position="291"/>
        <end position="415"/>
    </location>
</feature>
<keyword evidence="4" id="KW-1185">Reference proteome</keyword>
<evidence type="ECO:0000259" key="2">
    <source>
        <dbReference type="Pfam" id="PF11978"/>
    </source>
</evidence>
<dbReference type="CDD" id="cd08825">
    <property type="entry name" value="MVP_shoulder"/>
    <property type="match status" value="1"/>
</dbReference>
<dbReference type="InParanoid" id="D2V5B9"/>
<proteinExistence type="predicted"/>
<reference evidence="3 4" key="1">
    <citation type="journal article" date="2010" name="Cell">
        <title>The genome of Naegleria gruberi illuminates early eukaryotic versatility.</title>
        <authorList>
            <person name="Fritz-Laylin L.K."/>
            <person name="Prochnik S.E."/>
            <person name="Ginger M.L."/>
            <person name="Dacks J.B."/>
            <person name="Carpenter M.L."/>
            <person name="Field M.C."/>
            <person name="Kuo A."/>
            <person name="Paredez A."/>
            <person name="Chapman J."/>
            <person name="Pham J."/>
            <person name="Shu S."/>
            <person name="Neupane R."/>
            <person name="Cipriano M."/>
            <person name="Mancuso J."/>
            <person name="Tu H."/>
            <person name="Salamov A."/>
            <person name="Lindquist E."/>
            <person name="Shapiro H."/>
            <person name="Lucas S."/>
            <person name="Grigoriev I.V."/>
            <person name="Cande W.Z."/>
            <person name="Fulton C."/>
            <person name="Rokhsar D.S."/>
            <person name="Dawson S.C."/>
        </authorList>
    </citation>
    <scope>NUCLEOTIDE SEQUENCE [LARGE SCALE GENOMIC DNA]</scope>
    <source>
        <strain evidence="3 4">NEG-M</strain>
    </source>
</reference>
<evidence type="ECO:0000256" key="1">
    <source>
        <dbReference type="ARBA" id="ARBA00018296"/>
    </source>
</evidence>
<dbReference type="GO" id="GO:0005634">
    <property type="term" value="C:nucleus"/>
    <property type="evidence" value="ECO:0007669"/>
    <property type="project" value="TreeGrafter"/>
</dbReference>
<name>D2V5B9_NAEGR</name>
<dbReference type="VEuPathDB" id="AmoebaDB:NAEGRDRAFT_63766"/>
<dbReference type="InterPro" id="IPR039059">
    <property type="entry name" value="MVP"/>
</dbReference>